<accession>A0AAD7RM75</accession>
<evidence type="ECO:0000256" key="2">
    <source>
        <dbReference type="ARBA" id="ARBA00022741"/>
    </source>
</evidence>
<keyword evidence="3" id="KW-0342">GTP-binding</keyword>
<feature type="domain" description="AIG1-type G" evidence="4">
    <location>
        <begin position="43"/>
        <end position="157"/>
    </location>
</feature>
<dbReference type="Proteomes" id="UP001221898">
    <property type="component" value="Unassembled WGS sequence"/>
</dbReference>
<name>A0AAD7RM75_9TELE</name>
<protein>
    <recommendedName>
        <fullName evidence="4">AIG1-type G domain-containing protein</fullName>
    </recommendedName>
</protein>
<dbReference type="Gene3D" id="3.40.50.300">
    <property type="entry name" value="P-loop containing nucleotide triphosphate hydrolases"/>
    <property type="match status" value="1"/>
</dbReference>
<evidence type="ECO:0000256" key="3">
    <source>
        <dbReference type="ARBA" id="ARBA00023134"/>
    </source>
</evidence>
<dbReference type="PANTHER" id="PTHR10903:SF107">
    <property type="entry name" value="GTPASE IMAP FAMILY MEMBER 4-LIKE-RELATED"/>
    <property type="match status" value="1"/>
</dbReference>
<dbReference type="PANTHER" id="PTHR10903">
    <property type="entry name" value="GTPASE, IMAP FAMILY MEMBER-RELATED"/>
    <property type="match status" value="1"/>
</dbReference>
<dbReference type="Pfam" id="PF04548">
    <property type="entry name" value="AIG1"/>
    <property type="match status" value="1"/>
</dbReference>
<gene>
    <name evidence="5" type="ORF">AAFF_G00164850</name>
</gene>
<dbReference type="InterPro" id="IPR027417">
    <property type="entry name" value="P-loop_NTPase"/>
</dbReference>
<evidence type="ECO:0000259" key="4">
    <source>
        <dbReference type="Pfam" id="PF04548"/>
    </source>
</evidence>
<keyword evidence="6" id="KW-1185">Reference proteome</keyword>
<dbReference type="InterPro" id="IPR006703">
    <property type="entry name" value="G_AIG1"/>
</dbReference>
<keyword evidence="2" id="KW-0547">Nucleotide-binding</keyword>
<dbReference type="GO" id="GO:0005525">
    <property type="term" value="F:GTP binding"/>
    <property type="evidence" value="ECO:0007669"/>
    <property type="project" value="UniProtKB-KW"/>
</dbReference>
<proteinExistence type="inferred from homology"/>
<evidence type="ECO:0000313" key="6">
    <source>
        <dbReference type="Proteomes" id="UP001221898"/>
    </source>
</evidence>
<comment type="caution">
    <text evidence="5">The sequence shown here is derived from an EMBL/GenBank/DDBJ whole genome shotgun (WGS) entry which is preliminary data.</text>
</comment>
<reference evidence="5" key="1">
    <citation type="journal article" date="2023" name="Science">
        <title>Genome structures resolve the early diversification of teleost fishes.</title>
        <authorList>
            <person name="Parey E."/>
            <person name="Louis A."/>
            <person name="Montfort J."/>
            <person name="Bouchez O."/>
            <person name="Roques C."/>
            <person name="Iampietro C."/>
            <person name="Lluch J."/>
            <person name="Castinel A."/>
            <person name="Donnadieu C."/>
            <person name="Desvignes T."/>
            <person name="Floi Bucao C."/>
            <person name="Jouanno E."/>
            <person name="Wen M."/>
            <person name="Mejri S."/>
            <person name="Dirks R."/>
            <person name="Jansen H."/>
            <person name="Henkel C."/>
            <person name="Chen W.J."/>
            <person name="Zahm M."/>
            <person name="Cabau C."/>
            <person name="Klopp C."/>
            <person name="Thompson A.W."/>
            <person name="Robinson-Rechavi M."/>
            <person name="Braasch I."/>
            <person name="Lecointre G."/>
            <person name="Bobe J."/>
            <person name="Postlethwait J.H."/>
            <person name="Berthelot C."/>
            <person name="Roest Crollius H."/>
            <person name="Guiguen Y."/>
        </authorList>
    </citation>
    <scope>NUCLEOTIDE SEQUENCE</scope>
    <source>
        <strain evidence="5">NC1722</strain>
    </source>
</reference>
<evidence type="ECO:0000256" key="1">
    <source>
        <dbReference type="ARBA" id="ARBA00008535"/>
    </source>
</evidence>
<evidence type="ECO:0000313" key="5">
    <source>
        <dbReference type="EMBL" id="KAJ8386888.1"/>
    </source>
</evidence>
<sequence>MAEEHVVRVILLGDIMLTMCMTGNRILGRDVWDRRRGVPRGVRLEISRSVHKCLPGPHALLLVVPGQKALKHEYDWSAAREHVELLGGARVWAHTLVLFCCRSEQVRLCLEEEGKSLVREKCGGRYHVLNIKNSDKAQVTKLLEKIMTMVEGHGGTPLNCTGPIPLRYKWKQKPSWPRAVCASHSQIPTAALLQERSFLQHRQETEF</sequence>
<organism evidence="5 6">
    <name type="scientific">Aldrovandia affinis</name>
    <dbReference type="NCBI Taxonomy" id="143900"/>
    <lineage>
        <taxon>Eukaryota</taxon>
        <taxon>Metazoa</taxon>
        <taxon>Chordata</taxon>
        <taxon>Craniata</taxon>
        <taxon>Vertebrata</taxon>
        <taxon>Euteleostomi</taxon>
        <taxon>Actinopterygii</taxon>
        <taxon>Neopterygii</taxon>
        <taxon>Teleostei</taxon>
        <taxon>Notacanthiformes</taxon>
        <taxon>Halosauridae</taxon>
        <taxon>Aldrovandia</taxon>
    </lineage>
</organism>
<dbReference type="EMBL" id="JAINUG010000220">
    <property type="protein sequence ID" value="KAJ8386888.1"/>
    <property type="molecule type" value="Genomic_DNA"/>
</dbReference>
<dbReference type="InterPro" id="IPR045058">
    <property type="entry name" value="GIMA/IAN/Toc"/>
</dbReference>
<comment type="similarity">
    <text evidence="1">Belongs to the TRAFAC class TrmE-Era-EngA-EngB-Septin-like GTPase superfamily. AIG1/Toc34/Toc159-like paraseptin GTPase family. IAN subfamily.</text>
</comment>
<dbReference type="AlphaFoldDB" id="A0AAD7RM75"/>